<dbReference type="Proteomes" id="UP000190027">
    <property type="component" value="Unassembled WGS sequence"/>
</dbReference>
<name>A0A1T4WP14_9BACT</name>
<sequence>MNISFNFKNFDPSPHLKEYAAKRFDKVSKFIQDSDESDLQVNLAVEKTRQQADVVLNADSIHISAFEQSPDMYATIDCVVDKLEAQLRKVREKMKDKRRKAARDVRTEYFTLADGGAAPTITGTDNYEPKPMSVEEAAMQLDSLKFEFLVFRNAETEGINVIYRRKGGDYGLIDPGN</sequence>
<dbReference type="InterPro" id="IPR036567">
    <property type="entry name" value="RHF-like"/>
</dbReference>
<dbReference type="GO" id="GO:0022627">
    <property type="term" value="C:cytosolic small ribosomal subunit"/>
    <property type="evidence" value="ECO:0007669"/>
    <property type="project" value="TreeGrafter"/>
</dbReference>
<protein>
    <recommendedName>
        <fullName evidence="3 4">Ribosome hibernation promoting factor</fullName>
        <shortName evidence="4">HPF</shortName>
    </recommendedName>
</protein>
<evidence type="ECO:0000256" key="2">
    <source>
        <dbReference type="ARBA" id="ARBA00038695"/>
    </source>
</evidence>
<organism evidence="6 7">
    <name type="scientific">Paucidesulfovibrio gracilis DSM 16080</name>
    <dbReference type="NCBI Taxonomy" id="1121449"/>
    <lineage>
        <taxon>Bacteria</taxon>
        <taxon>Pseudomonadati</taxon>
        <taxon>Thermodesulfobacteriota</taxon>
        <taxon>Desulfovibrionia</taxon>
        <taxon>Desulfovibrionales</taxon>
        <taxon>Desulfovibrionaceae</taxon>
        <taxon>Paucidesulfovibrio</taxon>
    </lineage>
</organism>
<dbReference type="Gene3D" id="3.30.505.50">
    <property type="entry name" value="Sigma 54 modulation/S30EA ribosomal protein, C-terminal domain"/>
    <property type="match status" value="1"/>
</dbReference>
<dbReference type="InterPro" id="IPR038416">
    <property type="entry name" value="Ribosom_S30AE_C_sf"/>
</dbReference>
<feature type="domain" description="Sigma 54 modulation/S30EA ribosomal protein C-terminal" evidence="5">
    <location>
        <begin position="118"/>
        <end position="172"/>
    </location>
</feature>
<evidence type="ECO:0000256" key="3">
    <source>
        <dbReference type="ARBA" id="ARBA00041148"/>
    </source>
</evidence>
<dbReference type="PANTHER" id="PTHR33231:SF1">
    <property type="entry name" value="30S RIBOSOMAL PROTEIN"/>
    <property type="match status" value="1"/>
</dbReference>
<evidence type="ECO:0000313" key="7">
    <source>
        <dbReference type="Proteomes" id="UP000190027"/>
    </source>
</evidence>
<comment type="subunit">
    <text evidence="4">Interacts with 100S ribosomes.</text>
</comment>
<evidence type="ECO:0000256" key="1">
    <source>
        <dbReference type="ARBA" id="ARBA00022845"/>
    </source>
</evidence>
<dbReference type="InterPro" id="IPR032528">
    <property type="entry name" value="Ribosom_S30AE_C"/>
</dbReference>
<evidence type="ECO:0000256" key="4">
    <source>
        <dbReference type="HAMAP-Rule" id="MF_00839"/>
    </source>
</evidence>
<keyword evidence="1 4" id="KW-0810">Translation regulation</keyword>
<dbReference type="SUPFAM" id="SSF69754">
    <property type="entry name" value="Ribosome binding protein Y (YfiA homologue)"/>
    <property type="match status" value="1"/>
</dbReference>
<comment type="subunit">
    <text evidence="2">Associates exclusively with 100S ribosomes, which are dimers of 70S ribosomes.</text>
</comment>
<evidence type="ECO:0000313" key="6">
    <source>
        <dbReference type="EMBL" id="SKA78361.1"/>
    </source>
</evidence>
<evidence type="ECO:0000259" key="5">
    <source>
        <dbReference type="Pfam" id="PF16321"/>
    </source>
</evidence>
<dbReference type="STRING" id="1121449.SAMN02745704_01122"/>
<dbReference type="AlphaFoldDB" id="A0A1T4WP14"/>
<reference evidence="6 7" key="1">
    <citation type="submission" date="2017-02" db="EMBL/GenBank/DDBJ databases">
        <authorList>
            <person name="Peterson S.W."/>
        </authorList>
    </citation>
    <scope>NUCLEOTIDE SEQUENCE [LARGE SCALE GENOMIC DNA]</scope>
    <source>
        <strain evidence="6 7">DSM 16080</strain>
    </source>
</reference>
<dbReference type="CDD" id="cd00552">
    <property type="entry name" value="RaiA"/>
    <property type="match status" value="1"/>
</dbReference>
<comment type="subcellular location">
    <subcellularLocation>
        <location evidence="4">Cytoplasm</location>
    </subcellularLocation>
</comment>
<dbReference type="OrthoDB" id="9794975at2"/>
<dbReference type="InterPro" id="IPR003489">
    <property type="entry name" value="RHF/RaiA"/>
</dbReference>
<comment type="similarity">
    <text evidence="4">Belongs to the HPF/YfiA ribosome-associated protein family. Long HPF subfamily.</text>
</comment>
<dbReference type="NCBIfam" id="TIGR00741">
    <property type="entry name" value="yfiA"/>
    <property type="match status" value="1"/>
</dbReference>
<dbReference type="Pfam" id="PF02482">
    <property type="entry name" value="Ribosomal_S30AE"/>
    <property type="match status" value="1"/>
</dbReference>
<dbReference type="RefSeq" id="WP_078716687.1">
    <property type="nucleotide sequence ID" value="NZ_FUYC01000003.1"/>
</dbReference>
<dbReference type="GO" id="GO:0045900">
    <property type="term" value="P:negative regulation of translational elongation"/>
    <property type="evidence" value="ECO:0007669"/>
    <property type="project" value="TreeGrafter"/>
</dbReference>
<dbReference type="EMBL" id="FUYC01000003">
    <property type="protein sequence ID" value="SKA78361.1"/>
    <property type="molecule type" value="Genomic_DNA"/>
</dbReference>
<dbReference type="InterPro" id="IPR050574">
    <property type="entry name" value="HPF/YfiA_ribosome-assoc"/>
</dbReference>
<dbReference type="Gene3D" id="3.30.160.100">
    <property type="entry name" value="Ribosome hibernation promotion factor-like"/>
    <property type="match status" value="1"/>
</dbReference>
<gene>
    <name evidence="4" type="primary">hpf</name>
    <name evidence="6" type="ORF">SAMN02745704_01122</name>
</gene>
<accession>A0A1T4WP14</accession>
<dbReference type="GO" id="GO:0043024">
    <property type="term" value="F:ribosomal small subunit binding"/>
    <property type="evidence" value="ECO:0007669"/>
    <property type="project" value="TreeGrafter"/>
</dbReference>
<dbReference type="PANTHER" id="PTHR33231">
    <property type="entry name" value="30S RIBOSOMAL PROTEIN"/>
    <property type="match status" value="1"/>
</dbReference>
<dbReference type="InterPro" id="IPR034694">
    <property type="entry name" value="HPF_long/plastid"/>
</dbReference>
<dbReference type="HAMAP" id="MF_00839">
    <property type="entry name" value="HPF"/>
    <property type="match status" value="1"/>
</dbReference>
<comment type="function">
    <text evidence="4">Required for dimerization of active 70S ribosomes into 100S ribosomes in stationary phase; 100S ribosomes are translationally inactive and sometimes present during exponential growth.</text>
</comment>
<keyword evidence="4" id="KW-0963">Cytoplasm</keyword>
<keyword evidence="7" id="KW-1185">Reference proteome</keyword>
<dbReference type="Pfam" id="PF16321">
    <property type="entry name" value="Ribosom_S30AE_C"/>
    <property type="match status" value="1"/>
</dbReference>
<proteinExistence type="inferred from homology"/>